<dbReference type="GO" id="GO:0000329">
    <property type="term" value="C:fungal-type vacuole membrane"/>
    <property type="evidence" value="ECO:0007669"/>
    <property type="project" value="TreeGrafter"/>
</dbReference>
<dbReference type="Proteomes" id="UP000054549">
    <property type="component" value="Unassembled WGS sequence"/>
</dbReference>
<reference evidence="6 7" key="1">
    <citation type="submission" date="2014-04" db="EMBL/GenBank/DDBJ databases">
        <title>Evolutionary Origins and Diversification of the Mycorrhizal Mutualists.</title>
        <authorList>
            <consortium name="DOE Joint Genome Institute"/>
            <consortium name="Mycorrhizal Genomics Consortium"/>
            <person name="Kohler A."/>
            <person name="Kuo A."/>
            <person name="Nagy L.G."/>
            <person name="Floudas D."/>
            <person name="Copeland A."/>
            <person name="Barry K.W."/>
            <person name="Cichocki N."/>
            <person name="Veneault-Fourrey C."/>
            <person name="LaButti K."/>
            <person name="Lindquist E.A."/>
            <person name="Lipzen A."/>
            <person name="Lundell T."/>
            <person name="Morin E."/>
            <person name="Murat C."/>
            <person name="Riley R."/>
            <person name="Ohm R."/>
            <person name="Sun H."/>
            <person name="Tunlid A."/>
            <person name="Henrissat B."/>
            <person name="Grigoriev I.V."/>
            <person name="Hibbett D.S."/>
            <person name="Martin F."/>
        </authorList>
    </citation>
    <scope>NUCLEOTIDE SEQUENCE [LARGE SCALE GENOMIC DNA]</scope>
    <source>
        <strain evidence="6 7">Koide BX008</strain>
    </source>
</reference>
<keyword evidence="7" id="KW-1185">Reference proteome</keyword>
<keyword evidence="4 5" id="KW-0472">Membrane</keyword>
<evidence type="ECO:0000256" key="3">
    <source>
        <dbReference type="ARBA" id="ARBA00022989"/>
    </source>
</evidence>
<dbReference type="InterPro" id="IPR036259">
    <property type="entry name" value="MFS_trans_sf"/>
</dbReference>
<feature type="transmembrane region" description="Helical" evidence="5">
    <location>
        <begin position="115"/>
        <end position="132"/>
    </location>
</feature>
<keyword evidence="2 5" id="KW-0812">Transmembrane</keyword>
<proteinExistence type="predicted"/>
<name>A0A0C2SIN8_AMAMK</name>
<protein>
    <submittedName>
        <fullName evidence="6">Uncharacterized protein</fullName>
    </submittedName>
</protein>
<keyword evidence="3 5" id="KW-1133">Transmembrane helix</keyword>
<accession>A0A0C2SIN8</accession>
<dbReference type="Gene3D" id="1.20.1250.20">
    <property type="entry name" value="MFS general substrate transporter like domains"/>
    <property type="match status" value="1"/>
</dbReference>
<dbReference type="SUPFAM" id="SSF103473">
    <property type="entry name" value="MFS general substrate transporter"/>
    <property type="match status" value="1"/>
</dbReference>
<comment type="subcellular location">
    <subcellularLocation>
        <location evidence="1">Membrane</location>
        <topology evidence="1">Multi-pass membrane protein</topology>
    </subcellularLocation>
</comment>
<dbReference type="OrthoDB" id="410267at2759"/>
<dbReference type="PANTHER" id="PTHR21576">
    <property type="entry name" value="UNCHARACTERIZED NODULIN-LIKE PROTEIN"/>
    <property type="match status" value="1"/>
</dbReference>
<evidence type="ECO:0000256" key="2">
    <source>
        <dbReference type="ARBA" id="ARBA00022692"/>
    </source>
</evidence>
<dbReference type="AlphaFoldDB" id="A0A0C2SIN8"/>
<feature type="transmembrane region" description="Helical" evidence="5">
    <location>
        <begin position="195"/>
        <end position="213"/>
    </location>
</feature>
<evidence type="ECO:0000313" key="7">
    <source>
        <dbReference type="Proteomes" id="UP000054549"/>
    </source>
</evidence>
<dbReference type="InParanoid" id="A0A0C2SIN8"/>
<evidence type="ECO:0000256" key="5">
    <source>
        <dbReference type="SAM" id="Phobius"/>
    </source>
</evidence>
<gene>
    <name evidence="6" type="ORF">M378DRAFT_19524</name>
</gene>
<sequence>MILGFFFVRPIPLYSGQQRGTATSNLDDGRRTSISDAEGLMGPRAPLLQHGDLHPAVFDVEDEESEEVAEGVDERMPTSTSSTSRFLSRRRALLMGDASLANMFGTGLFKSSDFWLLFAILSLLSGTGVMYINNVGSMSQALYAKQNAKYDDIEASKWQTTQVSAISVMNCAGRIIIGLVCDYGKRRFDIPRSTSLLLVSSLFFVSQVAAANIGNVHNLWIASALLGLAHGSVFTLFATVCSVWFGISLFGELGVPPNSTDICWQLVLRHIRPEPRRARNRFATQ</sequence>
<dbReference type="STRING" id="946122.A0A0C2SIN8"/>
<organism evidence="6 7">
    <name type="scientific">Amanita muscaria (strain Koide BX008)</name>
    <dbReference type="NCBI Taxonomy" id="946122"/>
    <lineage>
        <taxon>Eukaryota</taxon>
        <taxon>Fungi</taxon>
        <taxon>Dikarya</taxon>
        <taxon>Basidiomycota</taxon>
        <taxon>Agaricomycotina</taxon>
        <taxon>Agaricomycetes</taxon>
        <taxon>Agaricomycetidae</taxon>
        <taxon>Agaricales</taxon>
        <taxon>Pluteineae</taxon>
        <taxon>Amanitaceae</taxon>
        <taxon>Amanita</taxon>
    </lineage>
</organism>
<evidence type="ECO:0000313" key="6">
    <source>
        <dbReference type="EMBL" id="KIL53814.1"/>
    </source>
</evidence>
<dbReference type="PANTHER" id="PTHR21576:SF160">
    <property type="entry name" value="NODULIN-LIKE DOMAIN-CONTAINING PROTEIN"/>
    <property type="match status" value="1"/>
</dbReference>
<evidence type="ECO:0000256" key="1">
    <source>
        <dbReference type="ARBA" id="ARBA00004141"/>
    </source>
</evidence>
<dbReference type="EMBL" id="KN819250">
    <property type="protein sequence ID" value="KIL53814.1"/>
    <property type="molecule type" value="Genomic_DNA"/>
</dbReference>
<dbReference type="HOGENOM" id="CLU_976515_0_0_1"/>
<feature type="transmembrane region" description="Helical" evidence="5">
    <location>
        <begin position="219"/>
        <end position="247"/>
    </location>
</feature>
<evidence type="ECO:0000256" key="4">
    <source>
        <dbReference type="ARBA" id="ARBA00023136"/>
    </source>
</evidence>